<keyword evidence="1" id="KW-0460">Magnesium</keyword>
<dbReference type="RefSeq" id="WP_124867359.1">
    <property type="nucleotide sequence ID" value="NZ_RQZF01000001.1"/>
</dbReference>
<dbReference type="GO" id="GO:0007165">
    <property type="term" value="P:signal transduction"/>
    <property type="evidence" value="ECO:0007669"/>
    <property type="project" value="TreeGrafter"/>
</dbReference>
<accession>A0A3P1SGI6</accession>
<gene>
    <name evidence="2" type="ORF">EII11_00025</name>
</gene>
<dbReference type="GO" id="GO:0046872">
    <property type="term" value="F:metal ion binding"/>
    <property type="evidence" value="ECO:0007669"/>
    <property type="project" value="UniProtKB-KW"/>
</dbReference>
<keyword evidence="3" id="KW-1185">Reference proteome</keyword>
<dbReference type="PANTHER" id="PTHR20854">
    <property type="entry name" value="INOSITOL MONOPHOSPHATASE"/>
    <property type="match status" value="1"/>
</dbReference>
<organism evidence="2 3">
    <name type="scientific">Schaalia canis</name>
    <dbReference type="NCBI Taxonomy" id="100469"/>
    <lineage>
        <taxon>Bacteria</taxon>
        <taxon>Bacillati</taxon>
        <taxon>Actinomycetota</taxon>
        <taxon>Actinomycetes</taxon>
        <taxon>Actinomycetales</taxon>
        <taxon>Actinomycetaceae</taxon>
        <taxon>Schaalia</taxon>
    </lineage>
</organism>
<dbReference type="EMBL" id="RQZF01000001">
    <property type="protein sequence ID" value="RRC96107.1"/>
    <property type="molecule type" value="Genomic_DNA"/>
</dbReference>
<dbReference type="SUPFAM" id="SSF56655">
    <property type="entry name" value="Carbohydrate phosphatase"/>
    <property type="match status" value="1"/>
</dbReference>
<name>A0A3P1SGI6_9ACTO</name>
<dbReference type="GO" id="GO:0006020">
    <property type="term" value="P:inositol metabolic process"/>
    <property type="evidence" value="ECO:0007669"/>
    <property type="project" value="TreeGrafter"/>
</dbReference>
<feature type="binding site" evidence="1">
    <location>
        <position position="87"/>
    </location>
    <ligand>
        <name>Mg(2+)</name>
        <dbReference type="ChEBI" id="CHEBI:18420"/>
        <label>1</label>
        <note>catalytic</note>
    </ligand>
</feature>
<dbReference type="PRINTS" id="PR00377">
    <property type="entry name" value="IMPHPHTASES"/>
</dbReference>
<comment type="caution">
    <text evidence="2">The sequence shown here is derived from an EMBL/GenBank/DDBJ whole genome shotgun (WGS) entry which is preliminary data.</text>
</comment>
<dbReference type="Gene3D" id="3.30.540.10">
    <property type="entry name" value="Fructose-1,6-Bisphosphatase, subunit A, domain 1"/>
    <property type="match status" value="1"/>
</dbReference>
<feature type="binding site" evidence="1">
    <location>
        <position position="84"/>
    </location>
    <ligand>
        <name>Mg(2+)</name>
        <dbReference type="ChEBI" id="CHEBI:18420"/>
        <label>1</label>
        <note>catalytic</note>
    </ligand>
</feature>
<reference evidence="2 3" key="1">
    <citation type="submission" date="2018-11" db="EMBL/GenBank/DDBJ databases">
        <title>Genomes From Bacteria Associated with the Canine Oral Cavity: a Test Case for Automated Genome-Based Taxonomic Assignment.</title>
        <authorList>
            <person name="Coil D.A."/>
            <person name="Jospin G."/>
            <person name="Darling A.E."/>
            <person name="Wallis C."/>
            <person name="Davis I.J."/>
            <person name="Harris S."/>
            <person name="Eisen J.A."/>
            <person name="Holcombe L.J."/>
            <person name="O'Flynn C."/>
        </authorList>
    </citation>
    <scope>NUCLEOTIDE SEQUENCE [LARGE SCALE GENOMIC DNA]</scope>
    <source>
        <strain evidence="2 3">OH770</strain>
    </source>
</reference>
<feature type="binding site" evidence="1">
    <location>
        <position position="68"/>
    </location>
    <ligand>
        <name>Mg(2+)</name>
        <dbReference type="ChEBI" id="CHEBI:18420"/>
        <label>1</label>
        <note>catalytic</note>
    </ligand>
</feature>
<proteinExistence type="predicted"/>
<dbReference type="CDD" id="cd01637">
    <property type="entry name" value="IMPase_like"/>
    <property type="match status" value="1"/>
</dbReference>
<dbReference type="InterPro" id="IPR000760">
    <property type="entry name" value="Inositol_monophosphatase-like"/>
</dbReference>
<dbReference type="PANTHER" id="PTHR20854:SF4">
    <property type="entry name" value="INOSITOL-1-MONOPHOSPHATASE-RELATED"/>
    <property type="match status" value="1"/>
</dbReference>
<dbReference type="Gene3D" id="3.40.190.80">
    <property type="match status" value="1"/>
</dbReference>
<evidence type="ECO:0000313" key="2">
    <source>
        <dbReference type="EMBL" id="RRC96107.1"/>
    </source>
</evidence>
<feature type="binding site" evidence="1">
    <location>
        <position position="207"/>
    </location>
    <ligand>
        <name>Mg(2+)</name>
        <dbReference type="ChEBI" id="CHEBI:18420"/>
        <label>1</label>
        <note>catalytic</note>
    </ligand>
</feature>
<evidence type="ECO:0000313" key="3">
    <source>
        <dbReference type="Proteomes" id="UP000280444"/>
    </source>
</evidence>
<comment type="cofactor">
    <cofactor evidence="1">
        <name>Mg(2+)</name>
        <dbReference type="ChEBI" id="CHEBI:18420"/>
    </cofactor>
</comment>
<sequence>MPLNREKLLEIAVDVVAEAARLARESHKTYEVSTKSTRNDLVTTVDIAIEGLITSRLHSKTGYPCMGEEGHSIDSFAGPVWVIDPIDGTMNYVMTHRDYAISLALCVDGIPIIGVVCDVTADTVYTAIEGQGAWCDGKQLSSVPENTSFREGILIADVKELEALPRLTQLVRESRGHRRYGSAALECIEVARQQAAAFVHLWVSPWDIAAAQLICQEAGVRVTRMDGTPLDTRYKGSILAAWPQAHSEMLQRLCIDPC</sequence>
<dbReference type="AlphaFoldDB" id="A0A3P1SGI6"/>
<dbReference type="Pfam" id="PF00459">
    <property type="entry name" value="Inositol_P"/>
    <property type="match status" value="1"/>
</dbReference>
<dbReference type="OrthoDB" id="9772456at2"/>
<feature type="binding site" evidence="1">
    <location>
        <position position="86"/>
    </location>
    <ligand>
        <name>Mg(2+)</name>
        <dbReference type="ChEBI" id="CHEBI:18420"/>
        <label>1</label>
        <note>catalytic</note>
    </ligand>
</feature>
<evidence type="ECO:0000256" key="1">
    <source>
        <dbReference type="PIRSR" id="PIRSR600760-2"/>
    </source>
</evidence>
<keyword evidence="1" id="KW-0479">Metal-binding</keyword>
<dbReference type="GO" id="GO:0008934">
    <property type="term" value="F:inositol monophosphate 1-phosphatase activity"/>
    <property type="evidence" value="ECO:0007669"/>
    <property type="project" value="TreeGrafter"/>
</dbReference>
<protein>
    <submittedName>
        <fullName evidence="2">Inositol monophosphatase family protein</fullName>
    </submittedName>
</protein>
<dbReference type="Proteomes" id="UP000280444">
    <property type="component" value="Unassembled WGS sequence"/>
</dbReference>